<organism evidence="7 8">
    <name type="scientific">Perkinsus olseni</name>
    <name type="common">Perkinsus atlanticus</name>
    <dbReference type="NCBI Taxonomy" id="32597"/>
    <lineage>
        <taxon>Eukaryota</taxon>
        <taxon>Sar</taxon>
        <taxon>Alveolata</taxon>
        <taxon>Perkinsozoa</taxon>
        <taxon>Perkinsea</taxon>
        <taxon>Perkinsida</taxon>
        <taxon>Perkinsidae</taxon>
        <taxon>Perkinsus</taxon>
    </lineage>
</organism>
<keyword evidence="5 6" id="KW-0472">Membrane</keyword>
<evidence type="ECO:0000256" key="2">
    <source>
        <dbReference type="ARBA" id="ARBA00007049"/>
    </source>
</evidence>
<evidence type="ECO:0000313" key="8">
    <source>
        <dbReference type="Proteomes" id="UP000572268"/>
    </source>
</evidence>
<evidence type="ECO:0008006" key="9">
    <source>
        <dbReference type="Google" id="ProtNLM"/>
    </source>
</evidence>
<dbReference type="InterPro" id="IPR008217">
    <property type="entry name" value="Ccc1_fam"/>
</dbReference>
<dbReference type="PANTHER" id="PTHR31851">
    <property type="entry name" value="FE(2+)/MN(2+) TRANSPORTER PCL1"/>
    <property type="match status" value="1"/>
</dbReference>
<comment type="subcellular location">
    <subcellularLocation>
        <location evidence="1">Endomembrane system</location>
        <topology evidence="1">Multi-pass membrane protein</topology>
    </subcellularLocation>
</comment>
<evidence type="ECO:0000256" key="1">
    <source>
        <dbReference type="ARBA" id="ARBA00004127"/>
    </source>
</evidence>
<keyword evidence="4 6" id="KW-1133">Transmembrane helix</keyword>
<dbReference type="Pfam" id="PF01988">
    <property type="entry name" value="VIT1"/>
    <property type="match status" value="1"/>
</dbReference>
<accession>A0A7J6LU36</accession>
<evidence type="ECO:0000256" key="5">
    <source>
        <dbReference type="ARBA" id="ARBA00023136"/>
    </source>
</evidence>
<protein>
    <recommendedName>
        <fullName evidence="9">Vacuolar iron transporter 1</fullName>
    </recommendedName>
</protein>
<feature type="transmembrane region" description="Helical" evidence="6">
    <location>
        <begin position="241"/>
        <end position="262"/>
    </location>
</feature>
<gene>
    <name evidence="7" type="ORF">FOL46_005255</name>
</gene>
<feature type="transmembrane region" description="Helical" evidence="6">
    <location>
        <begin position="212"/>
        <end position="235"/>
    </location>
</feature>
<comment type="similarity">
    <text evidence="2">Belongs to the CCC1 family.</text>
</comment>
<evidence type="ECO:0000256" key="6">
    <source>
        <dbReference type="SAM" id="Phobius"/>
    </source>
</evidence>
<evidence type="ECO:0000256" key="3">
    <source>
        <dbReference type="ARBA" id="ARBA00022692"/>
    </source>
</evidence>
<feature type="transmembrane region" description="Helical" evidence="6">
    <location>
        <begin position="104"/>
        <end position="124"/>
    </location>
</feature>
<keyword evidence="3 6" id="KW-0812">Transmembrane</keyword>
<proteinExistence type="inferred from homology"/>
<dbReference type="Proteomes" id="UP000572268">
    <property type="component" value="Unassembled WGS sequence"/>
</dbReference>
<feature type="transmembrane region" description="Helical" evidence="6">
    <location>
        <begin position="79"/>
        <end position="98"/>
    </location>
</feature>
<feature type="transmembrane region" description="Helical" evidence="6">
    <location>
        <begin position="274"/>
        <end position="292"/>
    </location>
</feature>
<reference evidence="7 8" key="1">
    <citation type="submission" date="2020-04" db="EMBL/GenBank/DDBJ databases">
        <title>Perkinsus olseni comparative genomics.</title>
        <authorList>
            <person name="Bogema D.R."/>
        </authorList>
    </citation>
    <scope>NUCLEOTIDE SEQUENCE [LARGE SCALE GENOMIC DNA]</scope>
    <source>
        <strain evidence="7">ATCC PRA-31</strain>
    </source>
</reference>
<dbReference type="GO" id="GO:0030026">
    <property type="term" value="P:intracellular manganese ion homeostasis"/>
    <property type="evidence" value="ECO:0007669"/>
    <property type="project" value="InterPro"/>
</dbReference>
<comment type="caution">
    <text evidence="7">The sequence shown here is derived from an EMBL/GenBank/DDBJ whole genome shotgun (WGS) entry which is preliminary data.</text>
</comment>
<dbReference type="GO" id="GO:0012505">
    <property type="term" value="C:endomembrane system"/>
    <property type="evidence" value="ECO:0007669"/>
    <property type="project" value="UniProtKB-SubCell"/>
</dbReference>
<dbReference type="EMBL" id="JABANN010000318">
    <property type="protein sequence ID" value="KAF4662490.1"/>
    <property type="molecule type" value="Genomic_DNA"/>
</dbReference>
<name>A0A7J6LU36_PEROL</name>
<evidence type="ECO:0000313" key="7">
    <source>
        <dbReference type="EMBL" id="KAF4662490.1"/>
    </source>
</evidence>
<dbReference type="AlphaFoldDB" id="A0A7J6LU36"/>
<evidence type="ECO:0000256" key="4">
    <source>
        <dbReference type="ARBA" id="ARBA00022989"/>
    </source>
</evidence>
<sequence length="306" mass="32769">MLDNGSTAAGTAPQHPQAAYQALNDTRVNSARQAFDARDPTASRNAHQLFTSDMSDELLAKMADHNEPEATGSRYVKPMVFGGLDGISTMFALIAGSVGAQLTLAHMVAVGVGNLVAGAFGMGFGEYVSAKAETDVAMKEQKREQWEVENYPEGEVSEMVQLYRSRGISKEDAITVATTLSKYKEFWIEHMMLTELGMFPVDTEDSAAASGFAMFCSFMVFGSVPLLSYLLLIMLVKDLPVAGAFAGTVCTSLLTLFILGVVKSKVVNQNPLKGGLYMLLQGALSAAASFWLGDLIQRALDAAGIH</sequence>
<dbReference type="GO" id="GO:0005384">
    <property type="term" value="F:manganese ion transmembrane transporter activity"/>
    <property type="evidence" value="ECO:0007669"/>
    <property type="project" value="InterPro"/>
</dbReference>